<dbReference type="Proteomes" id="UP000516117">
    <property type="component" value="Chromosome"/>
</dbReference>
<keyword evidence="2" id="KW-1185">Reference proteome</keyword>
<evidence type="ECO:0000313" key="1">
    <source>
        <dbReference type="EMBL" id="QNP56111.1"/>
    </source>
</evidence>
<reference evidence="1 2" key="1">
    <citation type="submission" date="2020-08" db="EMBL/GenBank/DDBJ databases">
        <title>Genome sequence of Tessaracoccus defluvii JCM 17540T.</title>
        <authorList>
            <person name="Hyun D.-W."/>
            <person name="Bae J.-W."/>
        </authorList>
    </citation>
    <scope>NUCLEOTIDE SEQUENCE [LARGE SCALE GENOMIC DNA]</scope>
    <source>
        <strain evidence="1 2">JCM 17540</strain>
    </source>
</reference>
<organism evidence="1 2">
    <name type="scientific">Tessaracoccus defluvii</name>
    <dbReference type="NCBI Taxonomy" id="1285901"/>
    <lineage>
        <taxon>Bacteria</taxon>
        <taxon>Bacillati</taxon>
        <taxon>Actinomycetota</taxon>
        <taxon>Actinomycetes</taxon>
        <taxon>Propionibacteriales</taxon>
        <taxon>Propionibacteriaceae</taxon>
        <taxon>Tessaracoccus</taxon>
    </lineage>
</organism>
<protein>
    <submittedName>
        <fullName evidence="1">Uncharacterized protein</fullName>
    </submittedName>
</protein>
<accession>A0A7H0H6E5</accession>
<evidence type="ECO:0000313" key="2">
    <source>
        <dbReference type="Proteomes" id="UP000516117"/>
    </source>
</evidence>
<gene>
    <name evidence="1" type="ORF">H9L22_00840</name>
</gene>
<dbReference type="RefSeq" id="WP_187721230.1">
    <property type="nucleotide sequence ID" value="NZ_BAABBL010000016.1"/>
</dbReference>
<proteinExistence type="predicted"/>
<sequence length="226" mass="23572">MTTWTRWATRHLVASRALALVLLAVVALTTAILAGSLGNADLLATRTAQAAFTNPDSGDAGLQFQTRLADDGGQQDDLLRQALADAFSPVAVTTWTTVLSEPVRLDGGRVVLYSGERYSPEFLELVEGAWPSGPGEAALQADAAARLGLVSGSEVPVGDRAVTVSALWRAKDPAAPLWLGDPLVTAGTDGSSSGPLVVDRSIVEATSSPFIRWVALPEVASITPQQ</sequence>
<dbReference type="KEGG" id="tdf:H9L22_00840"/>
<dbReference type="AlphaFoldDB" id="A0A7H0H6E5"/>
<name>A0A7H0H6E5_9ACTN</name>
<dbReference type="EMBL" id="CP060789">
    <property type="protein sequence ID" value="QNP56111.1"/>
    <property type="molecule type" value="Genomic_DNA"/>
</dbReference>